<dbReference type="SUPFAM" id="SSF48452">
    <property type="entry name" value="TPR-like"/>
    <property type="match status" value="2"/>
</dbReference>
<dbReference type="PANTHER" id="PTHR45641:SF19">
    <property type="entry name" value="NEPHROCYSTIN-3"/>
    <property type="match status" value="1"/>
</dbReference>
<dbReference type="eggNOG" id="COG1192">
    <property type="taxonomic scope" value="Bacteria"/>
</dbReference>
<keyword evidence="2 3" id="KW-0802">TPR repeat</keyword>
<dbReference type="Pfam" id="PF13424">
    <property type="entry name" value="TPR_12"/>
    <property type="match status" value="3"/>
</dbReference>
<protein>
    <submittedName>
        <fullName evidence="4">Tetratricopeptide repeat family protein</fullName>
    </submittedName>
</protein>
<dbReference type="NCBIfam" id="NF047398">
    <property type="entry name" value="AAA_KGGVGR"/>
    <property type="match status" value="1"/>
</dbReference>
<keyword evidence="5" id="KW-1185">Reference proteome</keyword>
<dbReference type="Pfam" id="PF13374">
    <property type="entry name" value="TPR_10"/>
    <property type="match status" value="1"/>
</dbReference>
<feature type="repeat" description="TPR" evidence="3">
    <location>
        <begin position="363"/>
        <end position="396"/>
    </location>
</feature>
<dbReference type="KEGG" id="jag:GJA_3476"/>
<dbReference type="STRING" id="1349767.GJA_3476"/>
<dbReference type="EMBL" id="HG322949">
    <property type="protein sequence ID" value="CDG84092.1"/>
    <property type="molecule type" value="Genomic_DNA"/>
</dbReference>
<evidence type="ECO:0000256" key="1">
    <source>
        <dbReference type="ARBA" id="ARBA00022737"/>
    </source>
</evidence>
<sequence>MELHRLFLPPLTAPGEVVTFYSYKGGTGRTMALSNIAVLLAKRQNATVPVLMVDWDMEAPGLHHYFGQHEERPGVLEFFEACRAQLELFGAADGQADDTELARRVLDAIDWQQYVVRVDQSSPLYLMRAGRFDATYNDRLAAMHWDKLFHSCPALFRCFAANLARHFRYVLVDSRTGRTDSAGICTTLLPKKLVVVFTPNRQSLEGVDALVTRAIEYRRSHEDEQRQLLVYPLPSRIEMGDGEQRAEWRRGDPQKAIFGFQPMFERLLRSSYGLSHIAMDSYFDEVQLQQTKTFAYGEQLAVRIDQGGDRFSLTRTFEAFLQWLTGDFFPWQSSREIHLLAAIDEARRALDEVPSRTVALPMARDLTRLGELYRKEGKAVQALASFKHSLEIRRQVLGEEHIDTLASKGGLARMLRQMDKLDEAQFIEEDVVEARERLLGRDHPDTLSAKSNLASTLLARGDHLGALVLQDTVLDAYMRQLGTEHLLTLGALASRAATFARMGQQEQARSQFETVVAVRERLLGAEHPDTLSSKHALSQTLAAQNDLAGARRLLDTVARAQERRLGIDHTQTLAAWDALGEILTRQGDWPAVRQLHENLVTARGRSRGFDHPETLMSQRNLAQALVQDGELAAARSVQEQVVQVHQRLLGDDHLDTLHSKKQLAGTLQRQGEQDAARVLEDAVLSASDRLLNGHSSSGLDAMPHDGLIHNGLNYHGLAQHDGVPHGGMVHGALLPHGLAPDRLTHDWQLRRARSLQETILAARASSRAVEQPEALANMISQVQELMDAEQYRQARDLADRLREPLLKPGVAGKLRKRGMALLKKMYKMEGDKDALVSLQEDEVSALEGALSQARVANR</sequence>
<keyword evidence="1" id="KW-0677">Repeat</keyword>
<dbReference type="Proteomes" id="UP000027604">
    <property type="component" value="Chromosome I"/>
</dbReference>
<dbReference type="AlphaFoldDB" id="W0VA02"/>
<proteinExistence type="predicted"/>
<evidence type="ECO:0000313" key="5">
    <source>
        <dbReference type="Proteomes" id="UP000027604"/>
    </source>
</evidence>
<evidence type="ECO:0000256" key="3">
    <source>
        <dbReference type="PROSITE-ProRule" id="PRU00339"/>
    </source>
</evidence>
<dbReference type="InterPro" id="IPR027417">
    <property type="entry name" value="P-loop_NTPase"/>
</dbReference>
<evidence type="ECO:0000313" key="4">
    <source>
        <dbReference type="EMBL" id="CDG84092.1"/>
    </source>
</evidence>
<dbReference type="eggNOG" id="COG0457">
    <property type="taxonomic scope" value="Bacteria"/>
</dbReference>
<dbReference type="InterPro" id="IPR019734">
    <property type="entry name" value="TPR_rpt"/>
</dbReference>
<dbReference type="Gene3D" id="1.25.40.10">
    <property type="entry name" value="Tetratricopeptide repeat domain"/>
    <property type="match status" value="2"/>
</dbReference>
<dbReference type="OrthoDB" id="580767at2"/>
<dbReference type="PATRIC" id="fig|1349767.4.peg.77"/>
<gene>
    <name evidence="4" type="ORF">GJA_3476</name>
</gene>
<dbReference type="InterPro" id="IPR011990">
    <property type="entry name" value="TPR-like_helical_dom_sf"/>
</dbReference>
<dbReference type="HOGENOM" id="CLU_339433_0_0_4"/>
<dbReference type="SUPFAM" id="SSF52540">
    <property type="entry name" value="P-loop containing nucleoside triphosphate hydrolases"/>
    <property type="match status" value="1"/>
</dbReference>
<dbReference type="Gene3D" id="3.40.50.300">
    <property type="entry name" value="P-loop containing nucleotide triphosphate hydrolases"/>
    <property type="match status" value="1"/>
</dbReference>
<dbReference type="PANTHER" id="PTHR45641">
    <property type="entry name" value="TETRATRICOPEPTIDE REPEAT PROTEIN (AFU_ORTHOLOGUE AFUA_6G03870)"/>
    <property type="match status" value="1"/>
</dbReference>
<accession>W0VA02</accession>
<reference evidence="4 5" key="1">
    <citation type="journal article" date="2015" name="Genome Announc.">
        <title>Genome Sequence of Mushroom Soft-Rot Pathogen Janthinobacterium agaricidamnosum.</title>
        <authorList>
            <person name="Graupner K."/>
            <person name="Lackner G."/>
            <person name="Hertweck C."/>
        </authorList>
    </citation>
    <scope>NUCLEOTIDE SEQUENCE [LARGE SCALE GENOMIC DNA]</scope>
    <source>
        <strain evidence="5">NBRC 102515 / DSM 9628</strain>
    </source>
</reference>
<dbReference type="SMART" id="SM00028">
    <property type="entry name" value="TPR"/>
    <property type="match status" value="2"/>
</dbReference>
<organism evidence="4 5">
    <name type="scientific">Janthinobacterium agaricidamnosum NBRC 102515 = DSM 9628</name>
    <dbReference type="NCBI Taxonomy" id="1349767"/>
    <lineage>
        <taxon>Bacteria</taxon>
        <taxon>Pseudomonadati</taxon>
        <taxon>Pseudomonadota</taxon>
        <taxon>Betaproteobacteria</taxon>
        <taxon>Burkholderiales</taxon>
        <taxon>Oxalobacteraceae</taxon>
        <taxon>Janthinobacterium</taxon>
    </lineage>
</organism>
<dbReference type="RefSeq" id="WP_081905452.1">
    <property type="nucleotide sequence ID" value="NZ_BCTH01000054.1"/>
</dbReference>
<evidence type="ECO:0000256" key="2">
    <source>
        <dbReference type="ARBA" id="ARBA00022803"/>
    </source>
</evidence>
<name>W0VA02_9BURK</name>
<dbReference type="PROSITE" id="PS50005">
    <property type="entry name" value="TPR"/>
    <property type="match status" value="1"/>
</dbReference>